<evidence type="ECO:0000256" key="15">
    <source>
        <dbReference type="ARBA" id="ARBA00023306"/>
    </source>
</evidence>
<evidence type="ECO:0000256" key="11">
    <source>
        <dbReference type="ARBA" id="ARBA00022857"/>
    </source>
</evidence>
<dbReference type="PANTHER" id="PTHR21071:SF4">
    <property type="entry name" value="UDP-N-ACETYLENOLPYRUVOYLGLUCOSAMINE REDUCTASE"/>
    <property type="match status" value="1"/>
</dbReference>
<accession>A0ABR7CJI2</accession>
<dbReference type="NCBIfam" id="TIGR00179">
    <property type="entry name" value="murB"/>
    <property type="match status" value="1"/>
</dbReference>
<evidence type="ECO:0000256" key="14">
    <source>
        <dbReference type="ARBA" id="ARBA00023002"/>
    </source>
</evidence>
<comment type="caution">
    <text evidence="21">The sequence shown here is derived from an EMBL/GenBank/DDBJ whole genome shotgun (WGS) entry which is preliminary data.</text>
</comment>
<dbReference type="NCBIfam" id="NF010478">
    <property type="entry name" value="PRK13903.1"/>
    <property type="match status" value="1"/>
</dbReference>
<evidence type="ECO:0000313" key="21">
    <source>
        <dbReference type="EMBL" id="MBC5615824.1"/>
    </source>
</evidence>
<dbReference type="HAMAP" id="MF_00037">
    <property type="entry name" value="MurB"/>
    <property type="match status" value="1"/>
</dbReference>
<comment type="function">
    <text evidence="2 19">Cell wall formation.</text>
</comment>
<evidence type="ECO:0000256" key="6">
    <source>
        <dbReference type="ARBA" id="ARBA00015188"/>
    </source>
</evidence>
<evidence type="ECO:0000313" key="22">
    <source>
        <dbReference type="Proteomes" id="UP000636891"/>
    </source>
</evidence>
<feature type="active site" description="Proton donor" evidence="19">
    <location>
        <position position="234"/>
    </location>
</feature>
<dbReference type="PROSITE" id="PS51387">
    <property type="entry name" value="FAD_PCMH"/>
    <property type="match status" value="1"/>
</dbReference>
<keyword evidence="9 19" id="KW-0285">Flavoprotein</keyword>
<dbReference type="Gene3D" id="3.30.43.10">
    <property type="entry name" value="Uridine Diphospho-n-acetylenolpyruvylglucosamine Reductase, domain 2"/>
    <property type="match status" value="1"/>
</dbReference>
<evidence type="ECO:0000256" key="3">
    <source>
        <dbReference type="ARBA" id="ARBA00004496"/>
    </source>
</evidence>
<dbReference type="Pfam" id="PF02873">
    <property type="entry name" value="MurB_C"/>
    <property type="match status" value="1"/>
</dbReference>
<evidence type="ECO:0000256" key="5">
    <source>
        <dbReference type="ARBA" id="ARBA00012518"/>
    </source>
</evidence>
<dbReference type="InterPro" id="IPR011601">
    <property type="entry name" value="MurB_C"/>
</dbReference>
<evidence type="ECO:0000256" key="7">
    <source>
        <dbReference type="ARBA" id="ARBA00022490"/>
    </source>
</evidence>
<feature type="active site" evidence="19">
    <location>
        <position position="162"/>
    </location>
</feature>
<dbReference type="InterPro" id="IPR006094">
    <property type="entry name" value="Oxid_FAD_bind_N"/>
</dbReference>
<keyword evidence="16 19" id="KW-0961">Cell wall biogenesis/degradation</keyword>
<dbReference type="SUPFAM" id="SSF56194">
    <property type="entry name" value="Uridine diphospho-N-Acetylenolpyruvylglucosamine reductase, MurB, C-terminal domain"/>
    <property type="match status" value="1"/>
</dbReference>
<dbReference type="InterPro" id="IPR003170">
    <property type="entry name" value="MurB"/>
</dbReference>
<evidence type="ECO:0000256" key="19">
    <source>
        <dbReference type="HAMAP-Rule" id="MF_00037"/>
    </source>
</evidence>
<dbReference type="Gene3D" id="3.30.465.10">
    <property type="match status" value="1"/>
</dbReference>
<evidence type="ECO:0000256" key="10">
    <source>
        <dbReference type="ARBA" id="ARBA00022827"/>
    </source>
</evidence>
<dbReference type="Gene3D" id="3.90.78.10">
    <property type="entry name" value="UDP-N-acetylenolpyruvoylglucosamine reductase, C-terminal domain"/>
    <property type="match status" value="1"/>
</dbReference>
<dbReference type="SUPFAM" id="SSF56176">
    <property type="entry name" value="FAD-binding/transporter-associated domain-like"/>
    <property type="match status" value="1"/>
</dbReference>
<keyword evidence="22" id="KW-1185">Reference proteome</keyword>
<dbReference type="EMBL" id="JACOOK010000001">
    <property type="protein sequence ID" value="MBC5615824.1"/>
    <property type="molecule type" value="Genomic_DNA"/>
</dbReference>
<dbReference type="NCBIfam" id="NF000755">
    <property type="entry name" value="PRK00046.1"/>
    <property type="match status" value="1"/>
</dbReference>
<comment type="pathway">
    <text evidence="4 19">Cell wall biogenesis; peptidoglycan biosynthesis.</text>
</comment>
<dbReference type="InterPro" id="IPR016169">
    <property type="entry name" value="FAD-bd_PCMH_sub2"/>
</dbReference>
<keyword evidence="13 19" id="KW-0573">Peptidoglycan synthesis</keyword>
<feature type="active site" evidence="19">
    <location>
        <position position="330"/>
    </location>
</feature>
<evidence type="ECO:0000259" key="20">
    <source>
        <dbReference type="PROSITE" id="PS51387"/>
    </source>
</evidence>
<keyword evidence="8 19" id="KW-0132">Cell division</keyword>
<keyword evidence="12 19" id="KW-0133">Cell shape</keyword>
<sequence length="334" mass="36330">MMEENKSLRGLNSFGVDVSARRFAEFSDRAELTALLDSLPPGEKWMILGGGNNVLFTGDYDGTVLHPACRDIAQVSDDGRTVRVRAGAGVEWDDLVAWAVRNGLGGIENLSLIPGYVGAAPVQNIGAYGAEAKDTIESVECLLTDTRETVTLSNAECRFGYRDSIFKRELKGRAVILAVQFVLARDPQFRLRYGDVEQQVEALGGVSLENIRRAVIAIRSSKLPDPKVLGNAGSFFKNPVVSQAQADFLTKKYPDMPRYATGEGRVKLAAGWLIDRCGWRGSRLGPAGIHERQALVVVNHGGATGADIVRLARAVQQDVLERFGVTIDMEVNLI</sequence>
<proteinExistence type="inferred from homology"/>
<dbReference type="GO" id="GO:0008762">
    <property type="term" value="F:UDP-N-acetylmuramate dehydrogenase activity"/>
    <property type="evidence" value="ECO:0007669"/>
    <property type="project" value="UniProtKB-EC"/>
</dbReference>
<evidence type="ECO:0000256" key="8">
    <source>
        <dbReference type="ARBA" id="ARBA00022618"/>
    </source>
</evidence>
<keyword evidence="7 19" id="KW-0963">Cytoplasm</keyword>
<evidence type="ECO:0000256" key="2">
    <source>
        <dbReference type="ARBA" id="ARBA00003921"/>
    </source>
</evidence>
<gene>
    <name evidence="19 21" type="primary">murB</name>
    <name evidence="21" type="ORF">H8S08_02145</name>
</gene>
<evidence type="ECO:0000256" key="13">
    <source>
        <dbReference type="ARBA" id="ARBA00022984"/>
    </source>
</evidence>
<keyword evidence="15 19" id="KW-0131">Cell cycle</keyword>
<evidence type="ECO:0000256" key="18">
    <source>
        <dbReference type="ARBA" id="ARBA00048914"/>
    </source>
</evidence>
<keyword evidence="11 19" id="KW-0521">NADP</keyword>
<dbReference type="InterPro" id="IPR016167">
    <property type="entry name" value="FAD-bd_PCMH_sub1"/>
</dbReference>
<dbReference type="Pfam" id="PF01565">
    <property type="entry name" value="FAD_binding_4"/>
    <property type="match status" value="1"/>
</dbReference>
<name>A0ABR7CJI2_9BACT</name>
<evidence type="ECO:0000256" key="1">
    <source>
        <dbReference type="ARBA" id="ARBA00001974"/>
    </source>
</evidence>
<evidence type="ECO:0000256" key="16">
    <source>
        <dbReference type="ARBA" id="ARBA00023316"/>
    </source>
</evidence>
<dbReference type="InterPro" id="IPR016166">
    <property type="entry name" value="FAD-bd_PCMH"/>
</dbReference>
<comment type="similarity">
    <text evidence="19">Belongs to the MurB family.</text>
</comment>
<dbReference type="Proteomes" id="UP000636891">
    <property type="component" value="Unassembled WGS sequence"/>
</dbReference>
<dbReference type="PANTHER" id="PTHR21071">
    <property type="entry name" value="UDP-N-ACETYLENOLPYRUVOYLGLUCOSAMINE REDUCTASE"/>
    <property type="match status" value="1"/>
</dbReference>
<comment type="subcellular location">
    <subcellularLocation>
        <location evidence="3 19">Cytoplasm</location>
    </subcellularLocation>
</comment>
<keyword evidence="14 19" id="KW-0560">Oxidoreductase</keyword>
<dbReference type="EC" id="1.3.1.98" evidence="5 19"/>
<comment type="cofactor">
    <cofactor evidence="1 19">
        <name>FAD</name>
        <dbReference type="ChEBI" id="CHEBI:57692"/>
    </cofactor>
</comment>
<evidence type="ECO:0000256" key="4">
    <source>
        <dbReference type="ARBA" id="ARBA00004752"/>
    </source>
</evidence>
<dbReference type="InterPro" id="IPR036635">
    <property type="entry name" value="MurB_C_sf"/>
</dbReference>
<dbReference type="InterPro" id="IPR036318">
    <property type="entry name" value="FAD-bd_PCMH-like_sf"/>
</dbReference>
<evidence type="ECO:0000256" key="17">
    <source>
        <dbReference type="ARBA" id="ARBA00031026"/>
    </source>
</evidence>
<evidence type="ECO:0000256" key="12">
    <source>
        <dbReference type="ARBA" id="ARBA00022960"/>
    </source>
</evidence>
<feature type="domain" description="FAD-binding PCMH-type" evidence="20">
    <location>
        <begin position="16"/>
        <end position="186"/>
    </location>
</feature>
<organism evidence="21 22">
    <name type="scientific">Alistipes hominis</name>
    <dbReference type="NCBI Taxonomy" id="2763015"/>
    <lineage>
        <taxon>Bacteria</taxon>
        <taxon>Pseudomonadati</taxon>
        <taxon>Bacteroidota</taxon>
        <taxon>Bacteroidia</taxon>
        <taxon>Bacteroidales</taxon>
        <taxon>Rikenellaceae</taxon>
        <taxon>Alistipes</taxon>
    </lineage>
</organism>
<keyword evidence="10 19" id="KW-0274">FAD</keyword>
<evidence type="ECO:0000256" key="9">
    <source>
        <dbReference type="ARBA" id="ARBA00022630"/>
    </source>
</evidence>
<reference evidence="21 22" key="1">
    <citation type="submission" date="2020-08" db="EMBL/GenBank/DDBJ databases">
        <title>Genome public.</title>
        <authorList>
            <person name="Liu C."/>
            <person name="Sun Q."/>
        </authorList>
    </citation>
    <scope>NUCLEOTIDE SEQUENCE [LARGE SCALE GENOMIC DNA]</scope>
    <source>
        <strain evidence="21 22">New-7</strain>
    </source>
</reference>
<protein>
    <recommendedName>
        <fullName evidence="6 19">UDP-N-acetylenolpyruvoylglucosamine reductase</fullName>
        <ecNumber evidence="5 19">1.3.1.98</ecNumber>
    </recommendedName>
    <alternativeName>
        <fullName evidence="17 19">UDP-N-acetylmuramate dehydrogenase</fullName>
    </alternativeName>
</protein>
<comment type="catalytic activity">
    <reaction evidence="18 19">
        <text>UDP-N-acetyl-alpha-D-muramate + NADP(+) = UDP-N-acetyl-3-O-(1-carboxyvinyl)-alpha-D-glucosamine + NADPH + H(+)</text>
        <dbReference type="Rhea" id="RHEA:12248"/>
        <dbReference type="ChEBI" id="CHEBI:15378"/>
        <dbReference type="ChEBI" id="CHEBI:57783"/>
        <dbReference type="ChEBI" id="CHEBI:58349"/>
        <dbReference type="ChEBI" id="CHEBI:68483"/>
        <dbReference type="ChEBI" id="CHEBI:70757"/>
        <dbReference type="EC" id="1.3.1.98"/>
    </reaction>
</comment>